<keyword evidence="3 9" id="KW-0698">rRNA processing</keyword>
<accession>A0A1C7EI78</accession>
<keyword evidence="5 9" id="KW-0479">Metal-binding</keyword>
<evidence type="ECO:0000256" key="1">
    <source>
        <dbReference type="ARBA" id="ARBA00010875"/>
    </source>
</evidence>
<keyword evidence="2 9" id="KW-0690">Ribosome biogenesis</keyword>
<comment type="similarity">
    <text evidence="1 9">Belongs to the endoribonuclease YbeY family.</text>
</comment>
<gene>
    <name evidence="9" type="primary">ybeY</name>
    <name evidence="10" type="ORF">BCM40_09090</name>
</gene>
<evidence type="ECO:0000256" key="7">
    <source>
        <dbReference type="ARBA" id="ARBA00022801"/>
    </source>
</evidence>
<dbReference type="GO" id="GO:0004521">
    <property type="term" value="F:RNA endonuclease activity"/>
    <property type="evidence" value="ECO:0007669"/>
    <property type="project" value="UniProtKB-UniRule"/>
</dbReference>
<comment type="subcellular location">
    <subcellularLocation>
        <location evidence="9">Cytoplasm</location>
    </subcellularLocation>
</comment>
<keyword evidence="8 9" id="KW-0862">Zinc</keyword>
<organism evidence="10 11">
    <name type="scientific">Planococcus donghaensis</name>
    <dbReference type="NCBI Taxonomy" id="414778"/>
    <lineage>
        <taxon>Bacteria</taxon>
        <taxon>Bacillati</taxon>
        <taxon>Bacillota</taxon>
        <taxon>Bacilli</taxon>
        <taxon>Bacillales</taxon>
        <taxon>Caryophanaceae</taxon>
        <taxon>Planococcus</taxon>
    </lineage>
</organism>
<evidence type="ECO:0000256" key="9">
    <source>
        <dbReference type="HAMAP-Rule" id="MF_00009"/>
    </source>
</evidence>
<dbReference type="Pfam" id="PF02130">
    <property type="entry name" value="YbeY"/>
    <property type="match status" value="1"/>
</dbReference>
<keyword evidence="6 9" id="KW-0255">Endonuclease</keyword>
<evidence type="ECO:0000313" key="11">
    <source>
        <dbReference type="Proteomes" id="UP000092495"/>
    </source>
</evidence>
<dbReference type="SUPFAM" id="SSF55486">
    <property type="entry name" value="Metalloproteases ('zincins'), catalytic domain"/>
    <property type="match status" value="1"/>
</dbReference>
<keyword evidence="4 9" id="KW-0540">Nuclease</keyword>
<sequence length="160" mass="18398">MIAIDFMDETESLDQKELDFVKKILEHAAKQEKVTDSEVSVTFVTNEMIRDINREYRGKDQPTDVISFAMEEMGEGETAIIGSQEPRMLGDIIISLDRTKEQAEDFGHSFERELGFLAIHGFLHLLGYDHMTEEDEKKMFSRQEEILVSLGIRRDNHDGA</sequence>
<evidence type="ECO:0000256" key="2">
    <source>
        <dbReference type="ARBA" id="ARBA00022517"/>
    </source>
</evidence>
<evidence type="ECO:0000256" key="8">
    <source>
        <dbReference type="ARBA" id="ARBA00022833"/>
    </source>
</evidence>
<comment type="cofactor">
    <cofactor evidence="9">
        <name>Zn(2+)</name>
        <dbReference type="ChEBI" id="CHEBI:29105"/>
    </cofactor>
    <text evidence="9">Binds 1 zinc ion.</text>
</comment>
<dbReference type="NCBIfam" id="TIGR00043">
    <property type="entry name" value="rRNA maturation RNase YbeY"/>
    <property type="match status" value="1"/>
</dbReference>
<dbReference type="HAMAP" id="MF_00009">
    <property type="entry name" value="Endoribonucl_YbeY"/>
    <property type="match status" value="1"/>
</dbReference>
<dbReference type="KEGG" id="pdg:BCM40_09090"/>
<dbReference type="RefSeq" id="WP_065526540.1">
    <property type="nucleotide sequence ID" value="NZ_CP016543.2"/>
</dbReference>
<keyword evidence="7 9" id="KW-0378">Hydrolase</keyword>
<keyword evidence="9" id="KW-0963">Cytoplasm</keyword>
<dbReference type="STRING" id="414778.BCM40_09090"/>
<evidence type="ECO:0000256" key="5">
    <source>
        <dbReference type="ARBA" id="ARBA00022723"/>
    </source>
</evidence>
<dbReference type="GO" id="GO:0008270">
    <property type="term" value="F:zinc ion binding"/>
    <property type="evidence" value="ECO:0007669"/>
    <property type="project" value="UniProtKB-UniRule"/>
</dbReference>
<dbReference type="Proteomes" id="UP000092495">
    <property type="component" value="Chromosome"/>
</dbReference>
<dbReference type="PANTHER" id="PTHR46986">
    <property type="entry name" value="ENDORIBONUCLEASE YBEY, CHLOROPLASTIC"/>
    <property type="match status" value="1"/>
</dbReference>
<reference evidence="10" key="1">
    <citation type="submission" date="2016-10" db="EMBL/GenBank/DDBJ databases">
        <authorList>
            <person name="See-Too W.S."/>
        </authorList>
    </citation>
    <scope>NUCLEOTIDE SEQUENCE</scope>
    <source>
        <strain evidence="10">DSM 22276</strain>
    </source>
</reference>
<dbReference type="PROSITE" id="PS01306">
    <property type="entry name" value="UPF0054"/>
    <property type="match status" value="1"/>
</dbReference>
<feature type="binding site" evidence="9">
    <location>
        <position position="120"/>
    </location>
    <ligand>
        <name>Zn(2+)</name>
        <dbReference type="ChEBI" id="CHEBI:29105"/>
        <note>catalytic</note>
    </ligand>
</feature>
<proteinExistence type="inferred from homology"/>
<dbReference type="GO" id="GO:0004222">
    <property type="term" value="F:metalloendopeptidase activity"/>
    <property type="evidence" value="ECO:0007669"/>
    <property type="project" value="InterPro"/>
</dbReference>
<dbReference type="GO" id="GO:0005737">
    <property type="term" value="C:cytoplasm"/>
    <property type="evidence" value="ECO:0007669"/>
    <property type="project" value="UniProtKB-SubCell"/>
</dbReference>
<evidence type="ECO:0000256" key="6">
    <source>
        <dbReference type="ARBA" id="ARBA00022759"/>
    </source>
</evidence>
<dbReference type="EMBL" id="CP016543">
    <property type="protein sequence ID" value="ANU23519.1"/>
    <property type="molecule type" value="Genomic_DNA"/>
</dbReference>
<comment type="function">
    <text evidence="9">Single strand-specific metallo-endoribonuclease involved in late-stage 70S ribosome quality control and in maturation of the 3' terminus of the 16S rRNA.</text>
</comment>
<feature type="binding site" evidence="9">
    <location>
        <position position="130"/>
    </location>
    <ligand>
        <name>Zn(2+)</name>
        <dbReference type="ChEBI" id="CHEBI:29105"/>
        <note>catalytic</note>
    </ligand>
</feature>
<dbReference type="PANTHER" id="PTHR46986:SF1">
    <property type="entry name" value="ENDORIBONUCLEASE YBEY, CHLOROPLASTIC"/>
    <property type="match status" value="1"/>
</dbReference>
<dbReference type="GO" id="GO:0006364">
    <property type="term" value="P:rRNA processing"/>
    <property type="evidence" value="ECO:0007669"/>
    <property type="project" value="UniProtKB-UniRule"/>
</dbReference>
<dbReference type="Gene3D" id="3.40.390.30">
    <property type="entry name" value="Metalloproteases ('zincins'), catalytic domain"/>
    <property type="match status" value="1"/>
</dbReference>
<dbReference type="AlphaFoldDB" id="A0A1C7EI78"/>
<protein>
    <recommendedName>
        <fullName evidence="9">Endoribonuclease YbeY</fullName>
        <ecNumber evidence="9">3.1.-.-</ecNumber>
    </recommendedName>
</protein>
<evidence type="ECO:0000256" key="3">
    <source>
        <dbReference type="ARBA" id="ARBA00022552"/>
    </source>
</evidence>
<dbReference type="InterPro" id="IPR023091">
    <property type="entry name" value="MetalPrtase_cat_dom_sf_prd"/>
</dbReference>
<evidence type="ECO:0000313" key="10">
    <source>
        <dbReference type="EMBL" id="ANU23519.1"/>
    </source>
</evidence>
<evidence type="ECO:0000256" key="4">
    <source>
        <dbReference type="ARBA" id="ARBA00022722"/>
    </source>
</evidence>
<dbReference type="EC" id="3.1.-.-" evidence="9"/>
<dbReference type="InterPro" id="IPR020549">
    <property type="entry name" value="YbeY_CS"/>
</dbReference>
<name>A0A1C7EI78_9BACL</name>
<keyword evidence="11" id="KW-1185">Reference proteome</keyword>
<dbReference type="InterPro" id="IPR002036">
    <property type="entry name" value="YbeY"/>
</dbReference>
<feature type="binding site" evidence="9">
    <location>
        <position position="124"/>
    </location>
    <ligand>
        <name>Zn(2+)</name>
        <dbReference type="ChEBI" id="CHEBI:29105"/>
        <note>catalytic</note>
    </ligand>
</feature>
<dbReference type="OrthoDB" id="9807740at2"/>